<dbReference type="Proteomes" id="UP000648187">
    <property type="component" value="Unassembled WGS sequence"/>
</dbReference>
<dbReference type="EC" id="4.1.1.28" evidence="8"/>
<keyword evidence="4" id="KW-0127">Catecholamine biosynthesis</keyword>
<dbReference type="GO" id="GO:0019752">
    <property type="term" value="P:carboxylic acid metabolic process"/>
    <property type="evidence" value="ECO:0007669"/>
    <property type="project" value="InterPro"/>
</dbReference>
<evidence type="ECO:0000256" key="10">
    <source>
        <dbReference type="ARBA" id="ARBA00041275"/>
    </source>
</evidence>
<dbReference type="InterPro" id="IPR015421">
    <property type="entry name" value="PyrdxlP-dep_Trfase_major"/>
</dbReference>
<dbReference type="FunFam" id="1.20.1340.10:FF:000001">
    <property type="entry name" value="Histidine decarboxylase"/>
    <property type="match status" value="1"/>
</dbReference>
<feature type="modified residue" description="N6-(pyridoxal phosphate)lysine" evidence="11">
    <location>
        <position position="541"/>
    </location>
</feature>
<dbReference type="PROSITE" id="PS00392">
    <property type="entry name" value="DDC_GAD_HDC_YDC"/>
    <property type="match status" value="1"/>
</dbReference>
<name>A0A835L511_SPOEX</name>
<dbReference type="SUPFAM" id="SSF56672">
    <property type="entry name" value="DNA/RNA polymerases"/>
    <property type="match status" value="1"/>
</dbReference>
<dbReference type="Pfam" id="PF00282">
    <property type="entry name" value="Pyridoxal_deC"/>
    <property type="match status" value="1"/>
</dbReference>
<proteinExistence type="inferred from homology"/>
<keyword evidence="5" id="KW-0210">Decarboxylase</keyword>
<dbReference type="Gene3D" id="3.30.420.10">
    <property type="entry name" value="Ribonuclease H-like superfamily/Ribonuclease H"/>
    <property type="match status" value="1"/>
</dbReference>
<dbReference type="AlphaFoldDB" id="A0A835L511"/>
<comment type="subunit">
    <text evidence="3">Homodimer.</text>
</comment>
<evidence type="ECO:0000256" key="4">
    <source>
        <dbReference type="ARBA" id="ARBA00022584"/>
    </source>
</evidence>
<comment type="caution">
    <text evidence="12">The sequence shown here is derived from an EMBL/GenBank/DDBJ whole genome shotgun (WGS) entry which is preliminary data.</text>
</comment>
<dbReference type="InterPro" id="IPR043502">
    <property type="entry name" value="DNA/RNA_pol_sf"/>
</dbReference>
<reference evidence="12" key="1">
    <citation type="submission" date="2020-08" db="EMBL/GenBank/DDBJ databases">
        <title>Spodoptera exigua strain:BAW_Kor-Di-RS1 Genome sequencing and assembly.</title>
        <authorList>
            <person name="Kim J."/>
            <person name="Nam H.Y."/>
            <person name="Kwon M."/>
            <person name="Choi J.H."/>
            <person name="Cho S.R."/>
            <person name="Kim G.-H."/>
        </authorList>
    </citation>
    <scope>NUCLEOTIDE SEQUENCE</scope>
    <source>
        <strain evidence="12">BAW_Kor-Di-RS1</strain>
        <tissue evidence="12">Whole-body</tissue>
    </source>
</reference>
<dbReference type="CDD" id="cd09275">
    <property type="entry name" value="RNase_HI_RT_DIRS1"/>
    <property type="match status" value="1"/>
</dbReference>
<evidence type="ECO:0000313" key="12">
    <source>
        <dbReference type="EMBL" id="KAF9415617.1"/>
    </source>
</evidence>
<evidence type="ECO:0000256" key="6">
    <source>
        <dbReference type="ARBA" id="ARBA00022898"/>
    </source>
</evidence>
<dbReference type="GO" id="GO:0030170">
    <property type="term" value="F:pyridoxal phosphate binding"/>
    <property type="evidence" value="ECO:0007669"/>
    <property type="project" value="InterPro"/>
</dbReference>
<dbReference type="GO" id="GO:0004058">
    <property type="term" value="F:aromatic-L-amino-acid decarboxylase activity"/>
    <property type="evidence" value="ECO:0007669"/>
    <property type="project" value="UniProtKB-EC"/>
</dbReference>
<comment type="similarity">
    <text evidence="2">Belongs to the group II decarboxylase family.</text>
</comment>
<sequence>MLERTTLKELQSLVGLLNFASFTVPKGRLNFRALLSLLNVILKSNHRILHNLPRGIENLIWWRQNCEQSSAIHMPPPMHFLTTDASDIAWGARLDNLSLSGLWSEAEKDLHCNQKEMIAILRVLEDHCQLLKHKTILIQSDNKSVVAYLRHEGGTKSAPLLDLTCKVFQIIEQYQMHMKVFHIPGIYNAHADHLSRFRITPEWHLSLMNKFCLVIGLNEFKMARLALRASLPLPSGKTMEAGDFKDFAKAMTDYIAEYLENIRDRQVVPSVKPGYLRPLVPEQAPEKAEPWTAVMADIERVVMSGVTHWHSPRFHAYFPTANSYPAIVADMLSGAIACIGFTWIASPACTELEVVMLDWLGQMLGLPESFLARSGGEAGGVIQGTASEATLVALLGAKNRTILRVKEKHPEWSDTEILSKLVGYCNKQAHSSVERAGLLGGVKLRLLQPDGKRSLRGDTLRDAIEEDTRNGLIPFYVVATLGTTSSCAFDALDEIGDVCNEHGVWLHVDAAYAGSAFICPEYRYLMKGVEKADSFNFNPHKWLLVNFDCSALWLKEPRWIIDAFNVDPLYLKHDMQGSAPDYRHWQIPLGRRFRALKLWFVLRLYGVENLQKHIRKHIALAHLFEKLCSADERFEIYEEVTMGLVCFRLKESNEKNEELLRRINGRGKIHLVPSKIDDTYFLRLAICSRFSEESDIHVSWEEVKASADEILKGQ</sequence>
<dbReference type="EMBL" id="JACKWZ010000107">
    <property type="protein sequence ID" value="KAF9415617.1"/>
    <property type="molecule type" value="Genomic_DNA"/>
</dbReference>
<dbReference type="InterPro" id="IPR002129">
    <property type="entry name" value="PyrdxlP-dep_de-COase"/>
</dbReference>
<dbReference type="InterPro" id="IPR036397">
    <property type="entry name" value="RNaseH_sf"/>
</dbReference>
<dbReference type="CDD" id="cd06450">
    <property type="entry name" value="DOPA_deC_like"/>
    <property type="match status" value="1"/>
</dbReference>
<dbReference type="InterPro" id="IPR015424">
    <property type="entry name" value="PyrdxlP-dep_Trfase"/>
</dbReference>
<dbReference type="Gene3D" id="3.40.640.10">
    <property type="entry name" value="Type I PLP-dependent aspartate aminotransferase-like (Major domain)"/>
    <property type="match status" value="1"/>
</dbReference>
<dbReference type="GO" id="GO:0006520">
    <property type="term" value="P:amino acid metabolic process"/>
    <property type="evidence" value="ECO:0007669"/>
    <property type="project" value="InterPro"/>
</dbReference>
<dbReference type="InterPro" id="IPR015422">
    <property type="entry name" value="PyrdxlP-dep_Trfase_small"/>
</dbReference>
<comment type="cofactor">
    <cofactor evidence="1 11">
        <name>pyridoxal 5'-phosphate</name>
        <dbReference type="ChEBI" id="CHEBI:597326"/>
    </cofactor>
</comment>
<dbReference type="SUPFAM" id="SSF53383">
    <property type="entry name" value="PLP-dependent transferases"/>
    <property type="match status" value="1"/>
</dbReference>
<evidence type="ECO:0000256" key="9">
    <source>
        <dbReference type="ARBA" id="ARBA00040968"/>
    </source>
</evidence>
<dbReference type="PANTHER" id="PTHR11999:SF167">
    <property type="entry name" value="AROMATIC-L-AMINO-ACID DECARBOXYLASE"/>
    <property type="match status" value="1"/>
</dbReference>
<evidence type="ECO:0000256" key="7">
    <source>
        <dbReference type="ARBA" id="ARBA00023239"/>
    </source>
</evidence>
<dbReference type="GO" id="GO:0042427">
    <property type="term" value="P:serotonin biosynthetic process"/>
    <property type="evidence" value="ECO:0007669"/>
    <property type="project" value="TreeGrafter"/>
</dbReference>
<dbReference type="PANTHER" id="PTHR11999">
    <property type="entry name" value="GROUP II PYRIDOXAL-5-PHOSPHATE DECARBOXYLASE"/>
    <property type="match status" value="1"/>
</dbReference>
<keyword evidence="13" id="KW-1185">Reference proteome</keyword>
<keyword evidence="6 11" id="KW-0663">Pyridoxal phosphate</keyword>
<dbReference type="InterPro" id="IPR010977">
    <property type="entry name" value="Aromatic_deC"/>
</dbReference>
<dbReference type="GO" id="GO:0005737">
    <property type="term" value="C:cytoplasm"/>
    <property type="evidence" value="ECO:0007669"/>
    <property type="project" value="TreeGrafter"/>
</dbReference>
<protein>
    <recommendedName>
        <fullName evidence="9">Aromatic-L-amino-acid decarboxylase</fullName>
        <ecNumber evidence="8">4.1.1.28</ecNumber>
    </recommendedName>
    <alternativeName>
        <fullName evidence="10">DOPA decarboxylase</fullName>
    </alternativeName>
</protein>
<dbReference type="GO" id="GO:0071897">
    <property type="term" value="P:DNA biosynthetic process"/>
    <property type="evidence" value="ECO:0007669"/>
    <property type="project" value="UniProtKB-ARBA"/>
</dbReference>
<dbReference type="GO" id="GO:0042423">
    <property type="term" value="P:catecholamine biosynthetic process"/>
    <property type="evidence" value="ECO:0007669"/>
    <property type="project" value="UniProtKB-KW"/>
</dbReference>
<evidence type="ECO:0000256" key="8">
    <source>
        <dbReference type="ARBA" id="ARBA00038886"/>
    </source>
</evidence>
<dbReference type="Gene3D" id="3.90.1150.10">
    <property type="entry name" value="Aspartate Aminotransferase, domain 1"/>
    <property type="match status" value="1"/>
</dbReference>
<dbReference type="PRINTS" id="PR00800">
    <property type="entry name" value="YHDCRBOXLASE"/>
</dbReference>
<dbReference type="GO" id="GO:0003676">
    <property type="term" value="F:nucleic acid binding"/>
    <property type="evidence" value="ECO:0007669"/>
    <property type="project" value="InterPro"/>
</dbReference>
<evidence type="ECO:0000256" key="1">
    <source>
        <dbReference type="ARBA" id="ARBA00001933"/>
    </source>
</evidence>
<gene>
    <name evidence="12" type="ORF">HW555_006825</name>
</gene>
<evidence type="ECO:0000256" key="5">
    <source>
        <dbReference type="ARBA" id="ARBA00022793"/>
    </source>
</evidence>
<evidence type="ECO:0000313" key="13">
    <source>
        <dbReference type="Proteomes" id="UP000648187"/>
    </source>
</evidence>
<dbReference type="Gene3D" id="1.20.1340.10">
    <property type="entry name" value="dopa decarboxylase, N-terminal domain"/>
    <property type="match status" value="1"/>
</dbReference>
<keyword evidence="7" id="KW-0456">Lyase</keyword>
<dbReference type="FunFam" id="3.40.640.10:FF:000025">
    <property type="entry name" value="Histidine decarboxylase"/>
    <property type="match status" value="1"/>
</dbReference>
<evidence type="ECO:0000256" key="2">
    <source>
        <dbReference type="ARBA" id="ARBA00009533"/>
    </source>
</evidence>
<evidence type="ECO:0000256" key="3">
    <source>
        <dbReference type="ARBA" id="ARBA00011738"/>
    </source>
</evidence>
<evidence type="ECO:0000256" key="11">
    <source>
        <dbReference type="PIRSR" id="PIRSR602129-50"/>
    </source>
</evidence>
<dbReference type="InterPro" id="IPR021115">
    <property type="entry name" value="Pyridoxal-P_BS"/>
</dbReference>
<accession>A0A835L511</accession>
<organism evidence="12 13">
    <name type="scientific">Spodoptera exigua</name>
    <name type="common">Beet armyworm</name>
    <name type="synonym">Noctua fulgens</name>
    <dbReference type="NCBI Taxonomy" id="7107"/>
    <lineage>
        <taxon>Eukaryota</taxon>
        <taxon>Metazoa</taxon>
        <taxon>Ecdysozoa</taxon>
        <taxon>Arthropoda</taxon>
        <taxon>Hexapoda</taxon>
        <taxon>Insecta</taxon>
        <taxon>Pterygota</taxon>
        <taxon>Neoptera</taxon>
        <taxon>Endopterygota</taxon>
        <taxon>Lepidoptera</taxon>
        <taxon>Glossata</taxon>
        <taxon>Ditrysia</taxon>
        <taxon>Noctuoidea</taxon>
        <taxon>Noctuidae</taxon>
        <taxon>Amphipyrinae</taxon>
        <taxon>Spodoptera</taxon>
    </lineage>
</organism>